<evidence type="ECO:0000256" key="3">
    <source>
        <dbReference type="ARBA" id="ARBA00022989"/>
    </source>
</evidence>
<organism evidence="6 7">
    <name type="scientific">Geothermobacter ehrlichii</name>
    <dbReference type="NCBI Taxonomy" id="213224"/>
    <lineage>
        <taxon>Bacteria</taxon>
        <taxon>Pseudomonadati</taxon>
        <taxon>Thermodesulfobacteriota</taxon>
        <taxon>Desulfuromonadia</taxon>
        <taxon>Desulfuromonadales</taxon>
        <taxon>Geothermobacteraceae</taxon>
        <taxon>Geothermobacter</taxon>
    </lineage>
</organism>
<dbReference type="EMBL" id="VNIB01000006">
    <property type="protein sequence ID" value="TYO98573.1"/>
    <property type="molecule type" value="Genomic_DNA"/>
</dbReference>
<gene>
    <name evidence="6" type="ORF">EDC39_106179</name>
</gene>
<feature type="transmembrane region" description="Helical" evidence="5">
    <location>
        <begin position="232"/>
        <end position="256"/>
    </location>
</feature>
<evidence type="ECO:0000313" key="7">
    <source>
        <dbReference type="Proteomes" id="UP000324159"/>
    </source>
</evidence>
<keyword evidence="7" id="KW-1185">Reference proteome</keyword>
<feature type="transmembrane region" description="Helical" evidence="5">
    <location>
        <begin position="77"/>
        <end position="96"/>
    </location>
</feature>
<evidence type="ECO:0000256" key="1">
    <source>
        <dbReference type="ARBA" id="ARBA00004141"/>
    </source>
</evidence>
<feature type="transmembrane region" description="Helical" evidence="5">
    <location>
        <begin position="143"/>
        <end position="162"/>
    </location>
</feature>
<accession>A0A5D3WKG9</accession>
<dbReference type="OrthoDB" id="9778499at2"/>
<dbReference type="PROSITE" id="PS00668">
    <property type="entry name" value="COMPLEX1_ND1_2"/>
    <property type="match status" value="1"/>
</dbReference>
<proteinExistence type="predicted"/>
<evidence type="ECO:0000256" key="2">
    <source>
        <dbReference type="ARBA" id="ARBA00022692"/>
    </source>
</evidence>
<dbReference type="AlphaFoldDB" id="A0A5D3WKG9"/>
<name>A0A5D3WKG9_9BACT</name>
<feature type="transmembrane region" description="Helical" evidence="5">
    <location>
        <begin position="102"/>
        <end position="122"/>
    </location>
</feature>
<dbReference type="PANTHER" id="PTHR43359">
    <property type="entry name" value="FORMATE HYDROGENLYASE SUBUNIT 4"/>
    <property type="match status" value="1"/>
</dbReference>
<dbReference type="RefSeq" id="WP_148895943.1">
    <property type="nucleotide sequence ID" value="NZ_VNIB01000006.1"/>
</dbReference>
<keyword evidence="2 5" id="KW-0812">Transmembrane</keyword>
<dbReference type="Pfam" id="PF00146">
    <property type="entry name" value="NADHdh"/>
    <property type="match status" value="1"/>
</dbReference>
<dbReference type="PANTHER" id="PTHR43359:SF1">
    <property type="entry name" value="FORMATE HYDROGENLYASE SUBUNIT 4-RELATED"/>
    <property type="match status" value="1"/>
</dbReference>
<feature type="transmembrane region" description="Helical" evidence="5">
    <location>
        <begin position="301"/>
        <end position="320"/>
    </location>
</feature>
<feature type="transmembrane region" description="Helical" evidence="5">
    <location>
        <begin position="6"/>
        <end position="27"/>
    </location>
</feature>
<dbReference type="GO" id="GO:0005886">
    <property type="term" value="C:plasma membrane"/>
    <property type="evidence" value="ECO:0007669"/>
    <property type="project" value="TreeGrafter"/>
</dbReference>
<reference evidence="6 7" key="1">
    <citation type="submission" date="2019-07" db="EMBL/GenBank/DDBJ databases">
        <title>Genomic Encyclopedia of Type Strains, Phase IV (KMG-IV): sequencing the most valuable type-strain genomes for metagenomic binning, comparative biology and taxonomic classification.</title>
        <authorList>
            <person name="Goeker M."/>
        </authorList>
    </citation>
    <scope>NUCLEOTIDE SEQUENCE [LARGE SCALE GENOMIC DNA]</scope>
    <source>
        <strain evidence="6 7">SS015</strain>
    </source>
</reference>
<dbReference type="InterPro" id="IPR052561">
    <property type="entry name" value="ComplexI_Subunit1"/>
</dbReference>
<evidence type="ECO:0000256" key="5">
    <source>
        <dbReference type="SAM" id="Phobius"/>
    </source>
</evidence>
<sequence length="321" mass="34640">MMEMLSPFFHLLVFPGGLFALAFGLLLKGVDRKVVARLQRRVGPPLHQPFIDLVKLLRKDSLVPETAQRQAFQWAPLLGFTGVALAVMLIPISGVYENGDAFGDLLVLLYLLVLPALALMIGGSASSNPFGSIGFSREMSIMLAYEGPLLLVLLSVALKVGAATGKTVTFSLTEIVRFQQANGPLLFDYTMLPAFLAYLLFIPANLGVAPFDIPEAESEILEGPLLEYSGPALAMFNLMSALKMVVILGLGVTLFFPAGVGGGALINLLWFAFKCLLLMLLAVTLVRTATGRLRIDQAFSFYFKWPEALGAASLIMVLIGI</sequence>
<dbReference type="InterPro" id="IPR001694">
    <property type="entry name" value="NADH_UbQ_OxRdtase_su1/FPO"/>
</dbReference>
<keyword evidence="3 5" id="KW-1133">Transmembrane helix</keyword>
<evidence type="ECO:0000313" key="6">
    <source>
        <dbReference type="EMBL" id="TYO98573.1"/>
    </source>
</evidence>
<comment type="caution">
    <text evidence="6">The sequence shown here is derived from an EMBL/GenBank/DDBJ whole genome shotgun (WGS) entry which is preliminary data.</text>
</comment>
<protein>
    <submittedName>
        <fullName evidence="6">NADH-quinone oxidoreductase subunit H</fullName>
    </submittedName>
</protein>
<dbReference type="Proteomes" id="UP000324159">
    <property type="component" value="Unassembled WGS sequence"/>
</dbReference>
<dbReference type="InterPro" id="IPR018086">
    <property type="entry name" value="NADH_UbQ_OxRdtase_su1_CS"/>
</dbReference>
<feature type="transmembrane region" description="Helical" evidence="5">
    <location>
        <begin position="191"/>
        <end position="211"/>
    </location>
</feature>
<feature type="transmembrane region" description="Helical" evidence="5">
    <location>
        <begin position="268"/>
        <end position="289"/>
    </location>
</feature>
<keyword evidence="4 5" id="KW-0472">Membrane</keyword>
<evidence type="ECO:0000256" key="4">
    <source>
        <dbReference type="ARBA" id="ARBA00023136"/>
    </source>
</evidence>
<comment type="subcellular location">
    <subcellularLocation>
        <location evidence="1">Membrane</location>
        <topology evidence="1">Multi-pass membrane protein</topology>
    </subcellularLocation>
</comment>